<dbReference type="Pfam" id="PF10551">
    <property type="entry name" value="MULE"/>
    <property type="match status" value="1"/>
</dbReference>
<feature type="domain" description="CCHC-type" evidence="8">
    <location>
        <begin position="963"/>
        <end position="978"/>
    </location>
</feature>
<dbReference type="SMART" id="SM00575">
    <property type="entry name" value="ZnF_PMZ"/>
    <property type="match status" value="1"/>
</dbReference>
<dbReference type="GO" id="GO:0006313">
    <property type="term" value="P:DNA transposition"/>
    <property type="evidence" value="ECO:0007669"/>
    <property type="project" value="InterPro"/>
</dbReference>
<accession>A0AA38TWL5</accession>
<evidence type="ECO:0000259" key="9">
    <source>
        <dbReference type="PROSITE" id="PS50966"/>
    </source>
</evidence>
<protein>
    <recommendedName>
        <fullName evidence="12">SWIM-type domain-containing protein</fullName>
    </recommendedName>
</protein>
<evidence type="ECO:0000256" key="7">
    <source>
        <dbReference type="PROSITE-ProRule" id="PRU00047"/>
    </source>
</evidence>
<dbReference type="InterPro" id="IPR058594">
    <property type="entry name" value="PB1-like_dom_pln"/>
</dbReference>
<organism evidence="10 11">
    <name type="scientific">Centaurea solstitialis</name>
    <name type="common">yellow star-thistle</name>
    <dbReference type="NCBI Taxonomy" id="347529"/>
    <lineage>
        <taxon>Eukaryota</taxon>
        <taxon>Viridiplantae</taxon>
        <taxon>Streptophyta</taxon>
        <taxon>Embryophyta</taxon>
        <taxon>Tracheophyta</taxon>
        <taxon>Spermatophyta</taxon>
        <taxon>Magnoliopsida</taxon>
        <taxon>eudicotyledons</taxon>
        <taxon>Gunneridae</taxon>
        <taxon>Pentapetalae</taxon>
        <taxon>asterids</taxon>
        <taxon>campanulids</taxon>
        <taxon>Asterales</taxon>
        <taxon>Asteraceae</taxon>
        <taxon>Carduoideae</taxon>
        <taxon>Cardueae</taxon>
        <taxon>Centaureinae</taxon>
        <taxon>Centaurea</taxon>
    </lineage>
</organism>
<dbReference type="PROSITE" id="PS50158">
    <property type="entry name" value="ZF_CCHC"/>
    <property type="match status" value="1"/>
</dbReference>
<dbReference type="GO" id="GO:0008270">
    <property type="term" value="F:zinc ion binding"/>
    <property type="evidence" value="ECO:0007669"/>
    <property type="project" value="UniProtKB-KW"/>
</dbReference>
<keyword evidence="4" id="KW-0862">Zinc</keyword>
<keyword evidence="2" id="KW-0479">Metal-binding</keyword>
<evidence type="ECO:0000256" key="3">
    <source>
        <dbReference type="ARBA" id="ARBA00022771"/>
    </source>
</evidence>
<dbReference type="PANTHER" id="PTHR31973:SF190">
    <property type="entry name" value="MULE TRANSPOSASE DOMAIN-CONTAINING PROTEIN"/>
    <property type="match status" value="1"/>
</dbReference>
<evidence type="ECO:0000256" key="1">
    <source>
        <dbReference type="ARBA" id="ARBA00022578"/>
    </source>
</evidence>
<keyword evidence="11" id="KW-1185">Reference proteome</keyword>
<dbReference type="PANTHER" id="PTHR31973">
    <property type="entry name" value="POLYPROTEIN, PUTATIVE-RELATED"/>
    <property type="match status" value="1"/>
</dbReference>
<keyword evidence="6" id="KW-0233">DNA recombination</keyword>
<dbReference type="Proteomes" id="UP001172457">
    <property type="component" value="Chromosome 1"/>
</dbReference>
<dbReference type="InterPro" id="IPR006564">
    <property type="entry name" value="Znf_PMZ"/>
</dbReference>
<keyword evidence="3 7" id="KW-0863">Zinc-finger</keyword>
<dbReference type="Pfam" id="PF26130">
    <property type="entry name" value="PB1-like"/>
    <property type="match status" value="1"/>
</dbReference>
<dbReference type="InterPro" id="IPR007527">
    <property type="entry name" value="Znf_SWIM"/>
</dbReference>
<evidence type="ECO:0000313" key="11">
    <source>
        <dbReference type="Proteomes" id="UP001172457"/>
    </source>
</evidence>
<dbReference type="PROSITE" id="PS01007">
    <property type="entry name" value="TRANSPOSASE_MUTATOR"/>
    <property type="match status" value="1"/>
</dbReference>
<feature type="domain" description="SWIM-type" evidence="9">
    <location>
        <begin position="846"/>
        <end position="878"/>
    </location>
</feature>
<keyword evidence="5" id="KW-0238">DNA-binding</keyword>
<dbReference type="AlphaFoldDB" id="A0AA38TWL5"/>
<dbReference type="InterPro" id="IPR001878">
    <property type="entry name" value="Znf_CCHC"/>
</dbReference>
<dbReference type="InterPro" id="IPR018289">
    <property type="entry name" value="MULE_transposase_dom"/>
</dbReference>
<evidence type="ECO:0000256" key="2">
    <source>
        <dbReference type="ARBA" id="ARBA00022723"/>
    </source>
</evidence>
<dbReference type="Pfam" id="PF04434">
    <property type="entry name" value="SWIM"/>
    <property type="match status" value="1"/>
</dbReference>
<reference evidence="10" key="1">
    <citation type="submission" date="2023-03" db="EMBL/GenBank/DDBJ databases">
        <title>Chromosome-scale reference genome and RAD-based genetic map of yellow starthistle (Centaurea solstitialis) reveal putative structural variation and QTLs associated with invader traits.</title>
        <authorList>
            <person name="Reatini B."/>
            <person name="Cang F.A."/>
            <person name="Jiang Q."/>
            <person name="Mckibben M.T.W."/>
            <person name="Barker M.S."/>
            <person name="Rieseberg L.H."/>
            <person name="Dlugosch K.M."/>
        </authorList>
    </citation>
    <scope>NUCLEOTIDE SEQUENCE</scope>
    <source>
        <strain evidence="10">CAN-66</strain>
        <tissue evidence="10">Leaf</tissue>
    </source>
</reference>
<evidence type="ECO:0008006" key="12">
    <source>
        <dbReference type="Google" id="ProtNLM"/>
    </source>
</evidence>
<evidence type="ECO:0000256" key="6">
    <source>
        <dbReference type="ARBA" id="ARBA00023172"/>
    </source>
</evidence>
<gene>
    <name evidence="10" type="ORF">OSB04_004329</name>
</gene>
<dbReference type="PROSITE" id="PS50966">
    <property type="entry name" value="ZF_SWIM"/>
    <property type="match status" value="1"/>
</dbReference>
<sequence>MFSPSSLSLSVYVSRHFCAEYAIEEFPISNLKTIINLVGFIEMGRTPWQVRSYDDRMEFRDVYDLYPPLVSFKIHHGGRFTNTPGRQYLGGKTHYVELVDTDTFSVHELQDMMHEIGYTTPRPTYYHFLVPGKDLDNGLHALGSDMDILEFLKFVPKYKVFEIYTEHWVSKLNTYNRSPGVSNVVIEQLPDEGQPELGTIKRVSKTSKKLLLEWNVGDSGVDVDAGKEALHTDELPTGVDFDAGKEPLVEDEFPIGVDNSMLDDFDPFWGEGENVDGEANGNNSDPDFEVELHNLVDEVAVDMDTFHTNTDLDVEWMEKNGMATEIPNVDGDADTVYMDGLESNTDDEDLEAERKSLLRKLRREKVAVEEDTVSFDVGKVFGSKKEIKRLIDLHAIQSRRQIHLIRNDTHRVRAVCRGSLPEMNKEYGVGSSTHVGTKASDGKSCPWLLHISKGKNDSTWMVKTFVESHKCLQSMKVKACTASFLSKEIVDLITHNPEIPIKALQVEMQRTYGQKMSHMKAFRAKTMALNVIRGNYAEQYNHLGDYALELQRTNPRTTVKLDVECAADPSGDSRRFKRIYICFESLKKGFKAGKRDFLGLDGAFMKGPYPGQILTAVGIDSNNGTYPLAWAIVEAETTNSWTWFLQLLGDDLDITVRSNFTFISDRQKGIIPAIAKVFPSAEHRFCVRHIQENMKLSWRGKEITDQLWKCAAAPTVPEFQEAMNGIKAMSTQCYDWLKQIPLHHWSRAHFTGRSHTDCILNNFCEVFNKQLVEARDKPIVSCLEYIREYVMKRIGNVNKCIEKADGPLTPKAALVLEEIKKEAINYRAIWNGGSKYQVNGPWLDNVVVDMSEKVCSCRRWELIGIPCKHAVATIWTINSNGAEVGMPEFWVDEVYWLDTWKKMYSFHLEPINGPKMWPKSTCPTKLLPPTHHKQVGRPKKKRVKSVTEITDGKRLKRVGKTVRCVKCGKEGHNKRTCKGQAPT</sequence>
<evidence type="ECO:0000256" key="5">
    <source>
        <dbReference type="ARBA" id="ARBA00023125"/>
    </source>
</evidence>
<evidence type="ECO:0000313" key="10">
    <source>
        <dbReference type="EMBL" id="KAJ9568363.1"/>
    </source>
</evidence>
<dbReference type="InterPro" id="IPR001207">
    <property type="entry name" value="Transposase_mutator"/>
</dbReference>
<name>A0AA38TWL5_9ASTR</name>
<evidence type="ECO:0000259" key="8">
    <source>
        <dbReference type="PROSITE" id="PS50158"/>
    </source>
</evidence>
<keyword evidence="1" id="KW-0815">Transposition</keyword>
<dbReference type="GO" id="GO:0004803">
    <property type="term" value="F:transposase activity"/>
    <property type="evidence" value="ECO:0007669"/>
    <property type="project" value="InterPro"/>
</dbReference>
<evidence type="ECO:0000256" key="4">
    <source>
        <dbReference type="ARBA" id="ARBA00022833"/>
    </source>
</evidence>
<proteinExistence type="predicted"/>
<comment type="caution">
    <text evidence="10">The sequence shown here is derived from an EMBL/GenBank/DDBJ whole genome shotgun (WGS) entry which is preliminary data.</text>
</comment>
<dbReference type="EMBL" id="JARYMX010000001">
    <property type="protein sequence ID" value="KAJ9568363.1"/>
    <property type="molecule type" value="Genomic_DNA"/>
</dbReference>
<dbReference type="GO" id="GO:0003677">
    <property type="term" value="F:DNA binding"/>
    <property type="evidence" value="ECO:0007669"/>
    <property type="project" value="UniProtKB-KW"/>
</dbReference>